<organism evidence="2 3">
    <name type="scientific">Nitrosococcus watsoni (strain C-113)</name>
    <dbReference type="NCBI Taxonomy" id="105559"/>
    <lineage>
        <taxon>Bacteria</taxon>
        <taxon>Pseudomonadati</taxon>
        <taxon>Pseudomonadota</taxon>
        <taxon>Gammaproteobacteria</taxon>
        <taxon>Chromatiales</taxon>
        <taxon>Chromatiaceae</taxon>
        <taxon>Nitrosococcus</taxon>
    </lineage>
</organism>
<evidence type="ECO:0000313" key="3">
    <source>
        <dbReference type="Proteomes" id="UP000000393"/>
    </source>
</evidence>
<sequence length="259" mass="27515">MPIDTFEATGDISDEFENFRAAPGGNNNGNALGPIADGHRQINWDAGIAPFDMPGDFFNATVTRGAEFNTGVGSEFRVSNPDLADPTASAGGDNEFDSISPTYPDQFQTFSDPRLFTPFGTNVLNVNFFVSGSDTPATVNGFGAVFTDVDLDDSTSLNFFDINNNLLFSDFVNPDPQGLSFLDATFAPGELFRVRITSGNTPIGADDDPANGVDIAVMDDFLYGEPQAAVVGEVPEASSLALFGLGLITLGLMIPQRKK</sequence>
<keyword evidence="3" id="KW-1185">Reference proteome</keyword>
<feature type="domain" description="Ice-binding protein C-terminal" evidence="1">
    <location>
        <begin position="234"/>
        <end position="252"/>
    </location>
</feature>
<dbReference type="InterPro" id="IPR013424">
    <property type="entry name" value="Ice-binding_C"/>
</dbReference>
<protein>
    <recommendedName>
        <fullName evidence="1">Ice-binding protein C-terminal domain-containing protein</fullName>
    </recommendedName>
</protein>
<dbReference type="eggNOG" id="COG2931">
    <property type="taxonomic scope" value="Bacteria"/>
</dbReference>
<evidence type="ECO:0000313" key="2">
    <source>
        <dbReference type="EMBL" id="ADJ29145.1"/>
    </source>
</evidence>
<name>D8K8M5_NITWC</name>
<proteinExistence type="predicted"/>
<dbReference type="HOGENOM" id="CLU_075196_0_0_6"/>
<gene>
    <name evidence="2" type="ordered locus">Nwat_2317</name>
</gene>
<dbReference type="RefSeq" id="WP_013221217.1">
    <property type="nucleotide sequence ID" value="NC_014315.1"/>
</dbReference>
<dbReference type="EMBL" id="CP002086">
    <property type="protein sequence ID" value="ADJ29145.1"/>
    <property type="molecule type" value="Genomic_DNA"/>
</dbReference>
<dbReference type="Proteomes" id="UP000000393">
    <property type="component" value="Chromosome"/>
</dbReference>
<dbReference type="OrthoDB" id="937176at2"/>
<dbReference type="Pfam" id="PF07589">
    <property type="entry name" value="PEP-CTERM"/>
    <property type="match status" value="1"/>
</dbReference>
<dbReference type="STRING" id="105559.Nwat_2317"/>
<evidence type="ECO:0000259" key="1">
    <source>
        <dbReference type="Pfam" id="PF07589"/>
    </source>
</evidence>
<reference evidence="2 3" key="1">
    <citation type="submission" date="2010-06" db="EMBL/GenBank/DDBJ databases">
        <title>Complete sequence of chromosome of Nitrosococcus watsoni C-113.</title>
        <authorList>
            <consortium name="US DOE Joint Genome Institute"/>
            <person name="Lucas S."/>
            <person name="Copeland A."/>
            <person name="Lapidus A."/>
            <person name="Cheng J.-F."/>
            <person name="Bruce D."/>
            <person name="Goodwin L."/>
            <person name="Pitluck S."/>
            <person name="Malfatti S.A."/>
            <person name="Chain P.S.G."/>
            <person name="Land M."/>
            <person name="Hauser L."/>
            <person name="Kyrpides N."/>
            <person name="Ivanova N."/>
            <person name="Cambell M.A."/>
            <person name="Heidelberg J.F."/>
            <person name="Klotz M.G."/>
            <person name="Woyke T."/>
        </authorList>
    </citation>
    <scope>NUCLEOTIDE SEQUENCE [LARGE SCALE GENOMIC DNA]</scope>
    <source>
        <strain evidence="2 3">C-113</strain>
    </source>
</reference>
<accession>D8K8M5</accession>
<dbReference type="KEGG" id="nwa:Nwat_2317"/>
<dbReference type="AlphaFoldDB" id="D8K8M5"/>